<dbReference type="PROSITE" id="PS50995">
    <property type="entry name" value="HTH_MARR_2"/>
    <property type="match status" value="1"/>
</dbReference>
<dbReference type="PANTHER" id="PTHR33164">
    <property type="entry name" value="TRANSCRIPTIONAL REGULATOR, MARR FAMILY"/>
    <property type="match status" value="1"/>
</dbReference>
<dbReference type="SMART" id="SM00347">
    <property type="entry name" value="HTH_MARR"/>
    <property type="match status" value="1"/>
</dbReference>
<keyword evidence="3" id="KW-1185">Reference proteome</keyword>
<dbReference type="PRINTS" id="PR00598">
    <property type="entry name" value="HTHMARR"/>
</dbReference>
<dbReference type="Proteomes" id="UP001164459">
    <property type="component" value="Chromosome"/>
</dbReference>
<dbReference type="Gene3D" id="1.10.10.10">
    <property type="entry name" value="Winged helix-like DNA-binding domain superfamily/Winged helix DNA-binding domain"/>
    <property type="match status" value="1"/>
</dbReference>
<dbReference type="InterPro" id="IPR036390">
    <property type="entry name" value="WH_DNA-bd_sf"/>
</dbReference>
<dbReference type="EMBL" id="CP114040">
    <property type="protein sequence ID" value="WAS94586.1"/>
    <property type="molecule type" value="Genomic_DNA"/>
</dbReference>
<evidence type="ECO:0000313" key="3">
    <source>
        <dbReference type="Proteomes" id="UP001164459"/>
    </source>
</evidence>
<evidence type="ECO:0000313" key="2">
    <source>
        <dbReference type="EMBL" id="WAS94586.1"/>
    </source>
</evidence>
<name>A0ABY7H5P4_9BACT</name>
<reference evidence="2" key="1">
    <citation type="submission" date="2022-11" db="EMBL/GenBank/DDBJ databases">
        <title>Minimal conservation of predation-associated metabolite biosynthetic gene clusters underscores biosynthetic potential of Myxococcota including descriptions for ten novel species: Archangium lansinium sp. nov., Myxococcus landrumus sp. nov., Nannocystis bai.</title>
        <authorList>
            <person name="Ahearne A."/>
            <person name="Stevens C."/>
            <person name="Dowd S."/>
        </authorList>
    </citation>
    <scope>NUCLEOTIDE SEQUENCE</scope>
    <source>
        <strain evidence="2">Fl3</strain>
    </source>
</reference>
<sequence>MAAKREVSGLEAHLGYWLRRVSNQVSHAFRLKVEACGVSVSEWVVLRELYRPEGASPGALAQSLGMTKGAVSKLVGRLEDKGLATRSPSEVDRRQQAVALTANGRALVPRLAHLADANDEEFFGHLPRPVRDELMRVLRELARTHHLDSAPID</sequence>
<accession>A0ABY7H5P4</accession>
<dbReference type="InterPro" id="IPR039422">
    <property type="entry name" value="MarR/SlyA-like"/>
</dbReference>
<dbReference type="InterPro" id="IPR000835">
    <property type="entry name" value="HTH_MarR-typ"/>
</dbReference>
<evidence type="ECO:0000259" key="1">
    <source>
        <dbReference type="PROSITE" id="PS50995"/>
    </source>
</evidence>
<dbReference type="InterPro" id="IPR036388">
    <property type="entry name" value="WH-like_DNA-bd_sf"/>
</dbReference>
<organism evidence="2 3">
    <name type="scientific">Nannocystis punicea</name>
    <dbReference type="NCBI Taxonomy" id="2995304"/>
    <lineage>
        <taxon>Bacteria</taxon>
        <taxon>Pseudomonadati</taxon>
        <taxon>Myxococcota</taxon>
        <taxon>Polyangia</taxon>
        <taxon>Nannocystales</taxon>
        <taxon>Nannocystaceae</taxon>
        <taxon>Nannocystis</taxon>
    </lineage>
</organism>
<dbReference type="PANTHER" id="PTHR33164:SF57">
    <property type="entry name" value="MARR-FAMILY TRANSCRIPTIONAL REGULATOR"/>
    <property type="match status" value="1"/>
</dbReference>
<dbReference type="Pfam" id="PF12802">
    <property type="entry name" value="MarR_2"/>
    <property type="match status" value="1"/>
</dbReference>
<gene>
    <name evidence="2" type="ORF">O0S08_00365</name>
</gene>
<dbReference type="RefSeq" id="WP_269036922.1">
    <property type="nucleotide sequence ID" value="NZ_CP114040.1"/>
</dbReference>
<proteinExistence type="predicted"/>
<protein>
    <submittedName>
        <fullName evidence="2">MarR family transcriptional regulator</fullName>
    </submittedName>
</protein>
<feature type="domain" description="HTH marR-type" evidence="1">
    <location>
        <begin position="11"/>
        <end position="143"/>
    </location>
</feature>
<dbReference type="SUPFAM" id="SSF46785">
    <property type="entry name" value="Winged helix' DNA-binding domain"/>
    <property type="match status" value="1"/>
</dbReference>